<feature type="transmembrane region" description="Helical" evidence="2">
    <location>
        <begin position="183"/>
        <end position="205"/>
    </location>
</feature>
<accession>A0AAV5A8W3</accession>
<sequence length="210" mass="23115">MSSQSSSSSSTTATATTTLAGPSRLWNFFRKSIVSGPGNNSSENTLVPPTPQNTDIPSLPAAVYSPNNTTVIDEFFDARSNNPATASRTPSLASTLDPPPYAPYGHQVLETRPGVYAVQEPPTLARCFFLYGFIFFPFWILGILVLVSPLRPTPDWEEGKTEHEKEQLLIIIRNTEKKWARRCLYAFSTLVILIVLIAIIVSFAIHKSSP</sequence>
<dbReference type="EMBL" id="BPWL01000004">
    <property type="protein sequence ID" value="GJJ09623.1"/>
    <property type="molecule type" value="Genomic_DNA"/>
</dbReference>
<feature type="region of interest" description="Disordered" evidence="1">
    <location>
        <begin position="37"/>
        <end position="56"/>
    </location>
</feature>
<name>A0AAV5A8W3_9AGAM</name>
<dbReference type="Proteomes" id="UP001050691">
    <property type="component" value="Unassembled WGS sequence"/>
</dbReference>
<dbReference type="AlphaFoldDB" id="A0AAV5A8W3"/>
<keyword evidence="2" id="KW-0812">Transmembrane</keyword>
<keyword evidence="2" id="KW-0472">Membrane</keyword>
<keyword evidence="2" id="KW-1133">Transmembrane helix</keyword>
<gene>
    <name evidence="3" type="ORF">Clacol_003846</name>
</gene>
<feature type="transmembrane region" description="Helical" evidence="2">
    <location>
        <begin position="128"/>
        <end position="147"/>
    </location>
</feature>
<evidence type="ECO:0000256" key="2">
    <source>
        <dbReference type="SAM" id="Phobius"/>
    </source>
</evidence>
<keyword evidence="4" id="KW-1185">Reference proteome</keyword>
<comment type="caution">
    <text evidence="3">The sequence shown here is derived from an EMBL/GenBank/DDBJ whole genome shotgun (WGS) entry which is preliminary data.</text>
</comment>
<protein>
    <submittedName>
        <fullName evidence="3">Uncharacterized protein</fullName>
    </submittedName>
</protein>
<evidence type="ECO:0000313" key="3">
    <source>
        <dbReference type="EMBL" id="GJJ09623.1"/>
    </source>
</evidence>
<evidence type="ECO:0000313" key="4">
    <source>
        <dbReference type="Proteomes" id="UP001050691"/>
    </source>
</evidence>
<evidence type="ECO:0000256" key="1">
    <source>
        <dbReference type="SAM" id="MobiDB-lite"/>
    </source>
</evidence>
<proteinExistence type="predicted"/>
<reference evidence="3" key="1">
    <citation type="submission" date="2021-10" db="EMBL/GenBank/DDBJ databases">
        <title>De novo Genome Assembly of Clathrus columnatus (Basidiomycota, Fungi) Using Illumina and Nanopore Sequence Data.</title>
        <authorList>
            <person name="Ogiso-Tanaka E."/>
            <person name="Itagaki H."/>
            <person name="Hosoya T."/>
            <person name="Hosaka K."/>
        </authorList>
    </citation>
    <scope>NUCLEOTIDE SEQUENCE</scope>
    <source>
        <strain evidence="3">MO-923</strain>
    </source>
</reference>
<organism evidence="3 4">
    <name type="scientific">Clathrus columnatus</name>
    <dbReference type="NCBI Taxonomy" id="1419009"/>
    <lineage>
        <taxon>Eukaryota</taxon>
        <taxon>Fungi</taxon>
        <taxon>Dikarya</taxon>
        <taxon>Basidiomycota</taxon>
        <taxon>Agaricomycotina</taxon>
        <taxon>Agaricomycetes</taxon>
        <taxon>Phallomycetidae</taxon>
        <taxon>Phallales</taxon>
        <taxon>Clathraceae</taxon>
        <taxon>Clathrus</taxon>
    </lineage>
</organism>